<dbReference type="InterPro" id="IPR050624">
    <property type="entry name" value="HTH-type_Tx_Regulator"/>
</dbReference>
<feature type="DNA-binding region" description="H-T-H motif" evidence="2">
    <location>
        <begin position="24"/>
        <end position="43"/>
    </location>
</feature>
<dbReference type="Gene3D" id="1.10.357.10">
    <property type="entry name" value="Tetracycline Repressor, domain 2"/>
    <property type="match status" value="1"/>
</dbReference>
<dbReference type="Pfam" id="PF00440">
    <property type="entry name" value="TetR_N"/>
    <property type="match status" value="1"/>
</dbReference>
<dbReference type="Proteomes" id="UP001242811">
    <property type="component" value="Unassembled WGS sequence"/>
</dbReference>
<name>A0ABU0L2P3_9BACL</name>
<dbReference type="PANTHER" id="PTHR43479">
    <property type="entry name" value="ACREF/ENVCD OPERON REPRESSOR-RELATED"/>
    <property type="match status" value="1"/>
</dbReference>
<comment type="caution">
    <text evidence="4">The sequence shown here is derived from an EMBL/GenBank/DDBJ whole genome shotgun (WGS) entry which is preliminary data.</text>
</comment>
<reference evidence="4 5" key="1">
    <citation type="submission" date="2023-07" db="EMBL/GenBank/DDBJ databases">
        <title>Genomic Encyclopedia of Type Strains, Phase IV (KMG-IV): sequencing the most valuable type-strain genomes for metagenomic binning, comparative biology and taxonomic classification.</title>
        <authorList>
            <person name="Goeker M."/>
        </authorList>
    </citation>
    <scope>NUCLEOTIDE SEQUENCE [LARGE SCALE GENOMIC DNA]</scope>
    <source>
        <strain evidence="4 5">DSM 14914</strain>
    </source>
</reference>
<gene>
    <name evidence="4" type="ORF">QOZ95_003534</name>
</gene>
<keyword evidence="1 2" id="KW-0238">DNA-binding</keyword>
<dbReference type="PANTHER" id="PTHR43479:SF22">
    <property type="entry name" value="TRANSCRIPTIONAL REGULATOR, TETR FAMILY"/>
    <property type="match status" value="1"/>
</dbReference>
<evidence type="ECO:0000313" key="5">
    <source>
        <dbReference type="Proteomes" id="UP001242811"/>
    </source>
</evidence>
<organism evidence="4 5">
    <name type="scientific">Paenibacillus brasilensis</name>
    <dbReference type="NCBI Taxonomy" id="128574"/>
    <lineage>
        <taxon>Bacteria</taxon>
        <taxon>Bacillati</taxon>
        <taxon>Bacillota</taxon>
        <taxon>Bacilli</taxon>
        <taxon>Bacillales</taxon>
        <taxon>Paenibacillaceae</taxon>
        <taxon>Paenibacillus</taxon>
    </lineage>
</organism>
<dbReference type="EMBL" id="JAUSWA010000021">
    <property type="protein sequence ID" value="MDQ0495355.1"/>
    <property type="molecule type" value="Genomic_DNA"/>
</dbReference>
<dbReference type="InterPro" id="IPR001647">
    <property type="entry name" value="HTH_TetR"/>
</dbReference>
<protein>
    <submittedName>
        <fullName evidence="4">AcrR family transcriptional regulator</fullName>
    </submittedName>
</protein>
<dbReference type="PRINTS" id="PR00455">
    <property type="entry name" value="HTHTETR"/>
</dbReference>
<evidence type="ECO:0000256" key="2">
    <source>
        <dbReference type="PROSITE-ProRule" id="PRU00335"/>
    </source>
</evidence>
<keyword evidence="5" id="KW-1185">Reference proteome</keyword>
<evidence type="ECO:0000259" key="3">
    <source>
        <dbReference type="PROSITE" id="PS50977"/>
    </source>
</evidence>
<dbReference type="SUPFAM" id="SSF46689">
    <property type="entry name" value="Homeodomain-like"/>
    <property type="match status" value="1"/>
</dbReference>
<dbReference type="InterPro" id="IPR023772">
    <property type="entry name" value="DNA-bd_HTH_TetR-type_CS"/>
</dbReference>
<sequence length="288" mass="33392">MTKKEQIIEAAKSLFRDIGYHHTSIQDILEKSGVSKGTFYNYFSSKPQLILNIIQNVDAKVEEQQKQLLAEGDPHSKEILYSQLGLKHAIYSRENILELYNISMAENDEALRKYIVTSHYKELNWLARRLIEVYGVEIEASAMDLSTHFIGGIGYQFRYSNQMSLDTNSSDILSYNIVRLEKNIEITKQHKHVLFPFHIENNAEDQEVVVAHIRNLLAQEDTDRASEEQELIDFILDECQNPRIRWSICEGIARQLKVLSSSSSTKDRNYNELFNMVYKQARKSSSHL</sequence>
<feature type="domain" description="HTH tetR-type" evidence="3">
    <location>
        <begin position="1"/>
        <end position="61"/>
    </location>
</feature>
<dbReference type="InterPro" id="IPR009057">
    <property type="entry name" value="Homeodomain-like_sf"/>
</dbReference>
<dbReference type="PROSITE" id="PS01081">
    <property type="entry name" value="HTH_TETR_1"/>
    <property type="match status" value="1"/>
</dbReference>
<evidence type="ECO:0000256" key="1">
    <source>
        <dbReference type="ARBA" id="ARBA00023125"/>
    </source>
</evidence>
<accession>A0ABU0L2P3</accession>
<dbReference type="RefSeq" id="WP_152381588.1">
    <property type="nucleotide sequence ID" value="NZ_CP045298.1"/>
</dbReference>
<evidence type="ECO:0000313" key="4">
    <source>
        <dbReference type="EMBL" id="MDQ0495355.1"/>
    </source>
</evidence>
<proteinExistence type="predicted"/>
<dbReference type="PROSITE" id="PS50977">
    <property type="entry name" value="HTH_TETR_2"/>
    <property type="match status" value="1"/>
</dbReference>